<comment type="caution">
    <text evidence="4">The sequence shown here is derived from an EMBL/GenBank/DDBJ whole genome shotgun (WGS) entry which is preliminary data.</text>
</comment>
<dbReference type="Proteomes" id="UP001611494">
    <property type="component" value="Unassembled WGS sequence"/>
</dbReference>
<evidence type="ECO:0000313" key="4">
    <source>
        <dbReference type="EMBL" id="MFI2231978.1"/>
    </source>
</evidence>
<feature type="region of interest" description="Disordered" evidence="1">
    <location>
        <begin position="1"/>
        <end position="37"/>
    </location>
</feature>
<sequence>MRGRGRTPPGDSRCRRVVRAARPTRPTGPRSRYPAGEKGSATVAACLAAVGLIVVTVLVVQFGGVVVARHRAQSAADLAALAAAGELWNGAEAGCAAAEALGRRMAAHVARCEIDGWDAVISIEEKVPLGPFGTRSIRAVARAGPVGEVP</sequence>
<accession>A0ABW7W2J4</accession>
<evidence type="ECO:0000313" key="5">
    <source>
        <dbReference type="Proteomes" id="UP001611494"/>
    </source>
</evidence>
<evidence type="ECO:0000259" key="3">
    <source>
        <dbReference type="Pfam" id="PF13400"/>
    </source>
</evidence>
<dbReference type="Pfam" id="PF13400">
    <property type="entry name" value="Tad"/>
    <property type="match status" value="1"/>
</dbReference>
<protein>
    <submittedName>
        <fullName evidence="4">Rv3654c family TadE-like protein</fullName>
    </submittedName>
</protein>
<dbReference type="InterPro" id="IPR028087">
    <property type="entry name" value="Tad_N"/>
</dbReference>
<name>A0ABW7W2J4_9NOCA</name>
<gene>
    <name evidence="4" type="ORF">ACH49Z_19215</name>
</gene>
<reference evidence="4 5" key="1">
    <citation type="submission" date="2024-10" db="EMBL/GenBank/DDBJ databases">
        <title>The Natural Products Discovery Center: Release of the First 8490 Sequenced Strains for Exploring Actinobacteria Biosynthetic Diversity.</title>
        <authorList>
            <person name="Kalkreuter E."/>
            <person name="Kautsar S.A."/>
            <person name="Yang D."/>
            <person name="Bader C.D."/>
            <person name="Teijaro C.N."/>
            <person name="Fluegel L."/>
            <person name="Davis C.M."/>
            <person name="Simpson J.R."/>
            <person name="Lauterbach L."/>
            <person name="Steele A.D."/>
            <person name="Gui C."/>
            <person name="Meng S."/>
            <person name="Li G."/>
            <person name="Viehrig K."/>
            <person name="Ye F."/>
            <person name="Su P."/>
            <person name="Kiefer A.F."/>
            <person name="Nichols A."/>
            <person name="Cepeda A.J."/>
            <person name="Yan W."/>
            <person name="Fan B."/>
            <person name="Jiang Y."/>
            <person name="Adhikari A."/>
            <person name="Zheng C.-J."/>
            <person name="Schuster L."/>
            <person name="Cowan T.M."/>
            <person name="Smanski M.J."/>
            <person name="Chevrette M.G."/>
            <person name="De Carvalho L.P.S."/>
            <person name="Shen B."/>
        </authorList>
    </citation>
    <scope>NUCLEOTIDE SEQUENCE [LARGE SCALE GENOMIC DNA]</scope>
    <source>
        <strain evidence="4 5">NPDC019377</strain>
    </source>
</reference>
<dbReference type="EMBL" id="JBIRYL010000005">
    <property type="protein sequence ID" value="MFI2231978.1"/>
    <property type="molecule type" value="Genomic_DNA"/>
</dbReference>
<dbReference type="RefSeq" id="WP_397063456.1">
    <property type="nucleotide sequence ID" value="NZ_JBIRYL010000005.1"/>
</dbReference>
<keyword evidence="2" id="KW-1133">Transmembrane helix</keyword>
<keyword evidence="2" id="KW-0472">Membrane</keyword>
<dbReference type="InterPro" id="IPR021202">
    <property type="entry name" value="Rv3654c-like"/>
</dbReference>
<dbReference type="NCBIfam" id="TIGR03816">
    <property type="entry name" value="tadE_like_DECH"/>
    <property type="match status" value="1"/>
</dbReference>
<feature type="domain" description="Putative Flp pilus-assembly TadG-like N-terminal" evidence="3">
    <location>
        <begin position="39"/>
        <end position="85"/>
    </location>
</feature>
<evidence type="ECO:0000256" key="1">
    <source>
        <dbReference type="SAM" id="MobiDB-lite"/>
    </source>
</evidence>
<keyword evidence="2" id="KW-0812">Transmembrane</keyword>
<proteinExistence type="predicted"/>
<feature type="compositionally biased region" description="Low complexity" evidence="1">
    <location>
        <begin position="20"/>
        <end position="34"/>
    </location>
</feature>
<evidence type="ECO:0000256" key="2">
    <source>
        <dbReference type="SAM" id="Phobius"/>
    </source>
</evidence>
<keyword evidence="5" id="KW-1185">Reference proteome</keyword>
<feature type="transmembrane region" description="Helical" evidence="2">
    <location>
        <begin position="41"/>
        <end position="68"/>
    </location>
</feature>
<organism evidence="4 5">
    <name type="scientific">Nocardia testacea</name>
    <dbReference type="NCBI Taxonomy" id="248551"/>
    <lineage>
        <taxon>Bacteria</taxon>
        <taxon>Bacillati</taxon>
        <taxon>Actinomycetota</taxon>
        <taxon>Actinomycetes</taxon>
        <taxon>Mycobacteriales</taxon>
        <taxon>Nocardiaceae</taxon>
        <taxon>Nocardia</taxon>
    </lineage>
</organism>